<dbReference type="Proteomes" id="UP000217696">
    <property type="component" value="Chromosome"/>
</dbReference>
<dbReference type="EMBL" id="AP017312">
    <property type="protein sequence ID" value="BAU28632.1"/>
    <property type="molecule type" value="Genomic_DNA"/>
</dbReference>
<evidence type="ECO:0000256" key="11">
    <source>
        <dbReference type="ARBA" id="ARBA00023136"/>
    </source>
</evidence>
<dbReference type="InterPro" id="IPR010559">
    <property type="entry name" value="Sig_transdc_His_kin_internal"/>
</dbReference>
<dbReference type="PANTHER" id="PTHR43047">
    <property type="entry name" value="TWO-COMPONENT HISTIDINE PROTEIN KINASE"/>
    <property type="match status" value="1"/>
</dbReference>
<protein>
    <recommendedName>
        <fullName evidence="3">histidine kinase</fullName>
        <ecNumber evidence="3">2.7.13.3</ecNumber>
    </recommendedName>
</protein>
<evidence type="ECO:0000256" key="7">
    <source>
        <dbReference type="ARBA" id="ARBA00022741"/>
    </source>
</evidence>
<dbReference type="CDD" id="cd00082">
    <property type="entry name" value="HisKA"/>
    <property type="match status" value="1"/>
</dbReference>
<dbReference type="PROSITE" id="PS50110">
    <property type="entry name" value="RESPONSE_REGULATORY"/>
    <property type="match status" value="1"/>
</dbReference>
<dbReference type="Pfam" id="PF00072">
    <property type="entry name" value="Response_reg"/>
    <property type="match status" value="1"/>
</dbReference>
<dbReference type="InterPro" id="IPR036097">
    <property type="entry name" value="HisK_dim/P_sf"/>
</dbReference>
<dbReference type="FunFam" id="3.30.565.10:FF:000023">
    <property type="entry name" value="PAS domain-containing sensor histidine kinase"/>
    <property type="match status" value="1"/>
</dbReference>
<evidence type="ECO:0000256" key="6">
    <source>
        <dbReference type="ARBA" id="ARBA00022679"/>
    </source>
</evidence>
<dbReference type="SMART" id="SM00448">
    <property type="entry name" value="REC"/>
    <property type="match status" value="1"/>
</dbReference>
<dbReference type="InterPro" id="IPR011006">
    <property type="entry name" value="CheY-like_superfamily"/>
</dbReference>
<keyword evidence="4" id="KW-1003">Cell membrane</keyword>
<dbReference type="SMART" id="SM00388">
    <property type="entry name" value="HisKA"/>
    <property type="match status" value="1"/>
</dbReference>
<dbReference type="GO" id="GO:0009927">
    <property type="term" value="F:histidine phosphotransfer kinase activity"/>
    <property type="evidence" value="ECO:0007669"/>
    <property type="project" value="TreeGrafter"/>
</dbReference>
<dbReference type="CDD" id="cd16922">
    <property type="entry name" value="HATPase_EvgS-ArcB-TorS-like"/>
    <property type="match status" value="1"/>
</dbReference>
<name>A0A0U4WJB5_9BACL</name>
<evidence type="ECO:0000256" key="3">
    <source>
        <dbReference type="ARBA" id="ARBA00012438"/>
    </source>
</evidence>
<dbReference type="GO" id="GO:0005886">
    <property type="term" value="C:plasma membrane"/>
    <property type="evidence" value="ECO:0007669"/>
    <property type="project" value="UniProtKB-SubCell"/>
</dbReference>
<dbReference type="InterPro" id="IPR001789">
    <property type="entry name" value="Sig_transdc_resp-reg_receiver"/>
</dbReference>
<dbReference type="PANTHER" id="PTHR43047:SF72">
    <property type="entry name" value="OSMOSENSING HISTIDINE PROTEIN KINASE SLN1"/>
    <property type="match status" value="1"/>
</dbReference>
<dbReference type="InterPro" id="IPR003594">
    <property type="entry name" value="HATPase_dom"/>
</dbReference>
<keyword evidence="6 12" id="KW-0808">Transferase</keyword>
<dbReference type="RefSeq" id="WP_096466371.1">
    <property type="nucleotide sequence ID" value="NZ_AP017312.1"/>
</dbReference>
<dbReference type="PROSITE" id="PS50109">
    <property type="entry name" value="HIS_KIN"/>
    <property type="match status" value="2"/>
</dbReference>
<dbReference type="AlphaFoldDB" id="A0A0U4WJB5"/>
<evidence type="ECO:0000313" key="13">
    <source>
        <dbReference type="Proteomes" id="UP000217696"/>
    </source>
</evidence>
<dbReference type="Gene3D" id="1.10.287.130">
    <property type="match status" value="1"/>
</dbReference>
<keyword evidence="7" id="KW-0547">Nucleotide-binding</keyword>
<dbReference type="Pfam" id="PF02518">
    <property type="entry name" value="HATPase_c"/>
    <property type="match status" value="2"/>
</dbReference>
<sequence length="1015" mass="114832">MKTRLLAFGICLLSFFIMFFLFWIVLEKFTSKETPHAQRGVLDLSAWDFEKKGAVSLDGEWAFYPDQLLEPKDLEAGQKNPTYVKVPSLWNDYSIQGKKLPPYGSATYHLQIKVNGQERIFGIKTSNIRMANRIYINGHLVGASGVPSIQGTYSPENTPYVRYVNVSGDKVDVIVHVSNYVYAPGGGIFHSIYFGDQQTISSLREQALAFDWIMLTGIVVMGIYFLGLYMQRRKDFSLLSFAVFCFFSGLYVVTHGEKVLYTLFPQIDYFLFQKLQVISGIISNVSLILYTYFFFSTLCFLWFVQISVFVGSALIIASFVFPMSIYTHLELPFSLFASVPYFYMIYISVLAAIRGMEGAIYLTVGAFSFMMYMVDTTLNIRGYSSTNILPPFEPLLFMLMHSLLMSLRSYNAFKKNEELSTKLLTVDKLKDEFLAKTSHELRTPLHGIINMTQILLEEIADKINARQKESLYLIHSIGKRLSNLINDIIDVSKMKQGELTLYPSFVDVRTSAHTVLATFSILQQEKEITLCNRIPEDLPSVYVDENRLHQIFYNLIDNAMKYTTSGTVEIFAQVRGEFLEIVVKDTGAGIPEDKYDEIFQSFHQLEAHMTRENNGIGLGLNITKQLVELHGGRIDVESQVGRGSRFRFTLPVVKNERQREEKKFSITDTNVHVMSFTTPYKRMKEGTSTVLVVDDEYSNLNVVINAIDAMGHSVIAVKNGAEAFDALYNHPTIDLVILDLMMPRISGLEVCKHIRKTASLSEIPILMLTAAGQVGDILASFEAGANDFLPKPVELAELKARVASLLLMKKSAQDAVQHELDFLQAQITPHFLYNALNTVVSLSYKDAEKMRGIIHDLVYYLRAKFDFNRMDRVIPIQQELELVRAYLEIEKVRYSHRLQVLFDIDENVECLLPPLTIQPLVENAIQHGISPKISGGTVKISVRQVENTVQIIVEDDGSGIPEARIQQILGGQYNGVGFRNVNKRLQTIYNCQLQIESSSETGTKIIVALNEGVVL</sequence>
<evidence type="ECO:0000256" key="4">
    <source>
        <dbReference type="ARBA" id="ARBA00022475"/>
    </source>
</evidence>
<keyword evidence="11" id="KW-0472">Membrane</keyword>
<dbReference type="EC" id="2.7.13.3" evidence="3"/>
<dbReference type="SUPFAM" id="SSF52172">
    <property type="entry name" value="CheY-like"/>
    <property type="match status" value="1"/>
</dbReference>
<organism evidence="12 13">
    <name type="scientific">Aneurinibacillus soli</name>
    <dbReference type="NCBI Taxonomy" id="1500254"/>
    <lineage>
        <taxon>Bacteria</taxon>
        <taxon>Bacillati</taxon>
        <taxon>Bacillota</taxon>
        <taxon>Bacilli</taxon>
        <taxon>Bacillales</taxon>
        <taxon>Paenibacillaceae</taxon>
        <taxon>Aneurinibacillus group</taxon>
        <taxon>Aneurinibacillus</taxon>
    </lineage>
</organism>
<comment type="subcellular location">
    <subcellularLocation>
        <location evidence="2">Cell membrane</location>
    </subcellularLocation>
</comment>
<evidence type="ECO:0000256" key="9">
    <source>
        <dbReference type="ARBA" id="ARBA00022840"/>
    </source>
</evidence>
<dbReference type="Gene3D" id="3.30.565.10">
    <property type="entry name" value="Histidine kinase-like ATPase, C-terminal domain"/>
    <property type="match status" value="2"/>
</dbReference>
<dbReference type="CDD" id="cd17574">
    <property type="entry name" value="REC_OmpR"/>
    <property type="match status" value="1"/>
</dbReference>
<dbReference type="GO" id="GO:0000155">
    <property type="term" value="F:phosphorelay sensor kinase activity"/>
    <property type="evidence" value="ECO:0007669"/>
    <property type="project" value="InterPro"/>
</dbReference>
<keyword evidence="8" id="KW-0418">Kinase</keyword>
<reference evidence="12 13" key="1">
    <citation type="submission" date="2015-12" db="EMBL/GenBank/DDBJ databases">
        <title>Genome sequence of Aneurinibacillus soli.</title>
        <authorList>
            <person name="Lee J.S."/>
            <person name="Lee K.C."/>
            <person name="Kim K.K."/>
            <person name="Lee B.W."/>
        </authorList>
    </citation>
    <scope>NUCLEOTIDE SEQUENCE [LARGE SCALE GENOMIC DNA]</scope>
    <source>
        <strain evidence="12 13">CB4</strain>
    </source>
</reference>
<evidence type="ECO:0000256" key="2">
    <source>
        <dbReference type="ARBA" id="ARBA00004236"/>
    </source>
</evidence>
<dbReference type="KEGG" id="asoc:CB4_02807"/>
<dbReference type="Gene3D" id="3.40.50.2300">
    <property type="match status" value="1"/>
</dbReference>
<proteinExistence type="predicted"/>
<dbReference type="Gene3D" id="2.60.120.260">
    <property type="entry name" value="Galactose-binding domain-like"/>
    <property type="match status" value="1"/>
</dbReference>
<evidence type="ECO:0000256" key="10">
    <source>
        <dbReference type="ARBA" id="ARBA00023012"/>
    </source>
</evidence>
<dbReference type="OrthoDB" id="9809348at2"/>
<evidence type="ECO:0000256" key="1">
    <source>
        <dbReference type="ARBA" id="ARBA00000085"/>
    </source>
</evidence>
<dbReference type="InterPro" id="IPR008979">
    <property type="entry name" value="Galactose-bd-like_sf"/>
</dbReference>
<comment type="catalytic activity">
    <reaction evidence="1">
        <text>ATP + protein L-histidine = ADP + protein N-phospho-L-histidine.</text>
        <dbReference type="EC" id="2.7.13.3"/>
    </reaction>
</comment>
<dbReference type="Pfam" id="PF06580">
    <property type="entry name" value="His_kinase"/>
    <property type="match status" value="1"/>
</dbReference>
<evidence type="ECO:0000256" key="8">
    <source>
        <dbReference type="ARBA" id="ARBA00022777"/>
    </source>
</evidence>
<dbReference type="SUPFAM" id="SSF55874">
    <property type="entry name" value="ATPase domain of HSP90 chaperone/DNA topoisomerase II/histidine kinase"/>
    <property type="match status" value="2"/>
</dbReference>
<keyword evidence="10" id="KW-0902">Two-component regulatory system</keyword>
<dbReference type="Pfam" id="PF00512">
    <property type="entry name" value="HisKA"/>
    <property type="match status" value="1"/>
</dbReference>
<dbReference type="InterPro" id="IPR004358">
    <property type="entry name" value="Sig_transdc_His_kin-like_C"/>
</dbReference>
<dbReference type="GO" id="GO:0005524">
    <property type="term" value="F:ATP binding"/>
    <property type="evidence" value="ECO:0007669"/>
    <property type="project" value="UniProtKB-KW"/>
</dbReference>
<keyword evidence="5" id="KW-0597">Phosphoprotein</keyword>
<keyword evidence="13" id="KW-1185">Reference proteome</keyword>
<dbReference type="SUPFAM" id="SSF49785">
    <property type="entry name" value="Galactose-binding domain-like"/>
    <property type="match status" value="1"/>
</dbReference>
<gene>
    <name evidence="12" type="primary">rpfC_2</name>
    <name evidence="12" type="ORF">CB4_02807</name>
</gene>
<dbReference type="InterPro" id="IPR036890">
    <property type="entry name" value="HATPase_C_sf"/>
</dbReference>
<accession>A0A0U4WJB5</accession>
<dbReference type="SMART" id="SM00387">
    <property type="entry name" value="HATPase_c"/>
    <property type="match status" value="2"/>
</dbReference>
<dbReference type="InterPro" id="IPR011623">
    <property type="entry name" value="7TMR_DISM_rcpt_extracell_dom1"/>
</dbReference>
<dbReference type="PRINTS" id="PR00344">
    <property type="entry name" value="BCTRLSENSOR"/>
</dbReference>
<keyword evidence="9" id="KW-0067">ATP-binding</keyword>
<dbReference type="SUPFAM" id="SSF47384">
    <property type="entry name" value="Homodimeric domain of signal transducing histidine kinase"/>
    <property type="match status" value="1"/>
</dbReference>
<dbReference type="InterPro" id="IPR005467">
    <property type="entry name" value="His_kinase_dom"/>
</dbReference>
<dbReference type="Pfam" id="PF07695">
    <property type="entry name" value="7TMR-DISM_7TM"/>
    <property type="match status" value="1"/>
</dbReference>
<evidence type="ECO:0000256" key="5">
    <source>
        <dbReference type="ARBA" id="ARBA00022553"/>
    </source>
</evidence>
<dbReference type="InterPro" id="IPR003661">
    <property type="entry name" value="HisK_dim/P_dom"/>
</dbReference>
<evidence type="ECO:0000313" key="12">
    <source>
        <dbReference type="EMBL" id="BAU28632.1"/>
    </source>
</evidence>